<evidence type="ECO:0000256" key="1">
    <source>
        <dbReference type="ARBA" id="ARBA00022503"/>
    </source>
</evidence>
<dbReference type="SUPFAM" id="SSF55729">
    <property type="entry name" value="Acyl-CoA N-acyltransferases (Nat)"/>
    <property type="match status" value="1"/>
</dbReference>
<dbReference type="PANTHER" id="PTHR30420:SF1">
    <property type="entry name" value="ARGININE N-SUCCINYLTRANSFERASE"/>
    <property type="match status" value="1"/>
</dbReference>
<name>A0A2S2DJV7_9BURK</name>
<dbReference type="InterPro" id="IPR016181">
    <property type="entry name" value="Acyl_CoA_acyltransferase"/>
</dbReference>
<dbReference type="NCBIfam" id="TIGR03243">
    <property type="entry name" value="arg_catab_AOST"/>
    <property type="match status" value="1"/>
</dbReference>
<dbReference type="Proteomes" id="UP000245820">
    <property type="component" value="Chromosome"/>
</dbReference>
<dbReference type="EMBL" id="CP029343">
    <property type="protein sequence ID" value="AWL05663.1"/>
    <property type="molecule type" value="Genomic_DNA"/>
</dbReference>
<sequence>MYVVRPVDRADIGALEAMAAISMPGVHTLPRTREGIVAAVERSLASFAAQVDIPSEESYLFVLEDLRSHEVVGTAIIHASAGSNGTYFAFRNDVIQQVSRDLNISHSVHALTLCSELTAYSQLSGFFLRHRDSAGIEAALLSRARLLYAMLAPHRFGDRFFVPLAGRLDADGQSPFWNALGRKFFKMDFLEAERLIEGARNRTLIVELMPHYPVYVPLLPGDAQAALGQIHPGGQMAFDLLAQEGFEADEYIDIFDGGPILQAHKNALRSFCASHKLRVGAGPAQGPAHAPAHAHDVAPVDYAVASVGNGFRAVTVRCAPIEHAHTIDLPREVQQALGVAPGDEVVCVRIQGEPACS</sequence>
<reference evidence="4 5" key="1">
    <citation type="submission" date="2018-05" db="EMBL/GenBank/DDBJ databases">
        <title>Complete genome sequence of Massilia oculi sp. nov. CCUG 43427T (=DSM 26321T), the type strain of M. oculi, and comparison with genome sequences of other Massilia strains.</title>
        <authorList>
            <person name="Zhu B."/>
        </authorList>
    </citation>
    <scope>NUCLEOTIDE SEQUENCE [LARGE SCALE GENOMIC DNA]</scope>
    <source>
        <strain evidence="4 5">CCUG 43427</strain>
    </source>
</reference>
<dbReference type="GO" id="GO:0008791">
    <property type="term" value="F:arginine N-succinyltransferase activity"/>
    <property type="evidence" value="ECO:0007669"/>
    <property type="project" value="InterPro"/>
</dbReference>
<dbReference type="RefSeq" id="WP_109345995.1">
    <property type="nucleotide sequence ID" value="NZ_CP029343.1"/>
</dbReference>
<evidence type="ECO:0000256" key="2">
    <source>
        <dbReference type="ARBA" id="ARBA00022679"/>
    </source>
</evidence>
<keyword evidence="3" id="KW-0012">Acyltransferase</keyword>
<proteinExistence type="predicted"/>
<dbReference type="GO" id="GO:0006527">
    <property type="term" value="P:L-arginine catabolic process"/>
    <property type="evidence" value="ECO:0007669"/>
    <property type="project" value="InterPro"/>
</dbReference>
<dbReference type="Pfam" id="PF04958">
    <property type="entry name" value="AstA"/>
    <property type="match status" value="1"/>
</dbReference>
<gene>
    <name evidence="4" type="ORF">DIR46_15360</name>
</gene>
<protein>
    <submittedName>
        <fullName evidence="4">Arginine N-succinyltransferase</fullName>
    </submittedName>
</protein>
<dbReference type="InterPro" id="IPR007041">
    <property type="entry name" value="Arg_succinylTrfase_AstA/AruG"/>
</dbReference>
<evidence type="ECO:0000313" key="4">
    <source>
        <dbReference type="EMBL" id="AWL05663.1"/>
    </source>
</evidence>
<organism evidence="4 5">
    <name type="scientific">Massilia oculi</name>
    <dbReference type="NCBI Taxonomy" id="945844"/>
    <lineage>
        <taxon>Bacteria</taxon>
        <taxon>Pseudomonadati</taxon>
        <taxon>Pseudomonadota</taxon>
        <taxon>Betaproteobacteria</taxon>
        <taxon>Burkholderiales</taxon>
        <taxon>Oxalobacteraceae</taxon>
        <taxon>Telluria group</taxon>
        <taxon>Massilia</taxon>
    </lineage>
</organism>
<keyword evidence="1" id="KW-0056">Arginine metabolism</keyword>
<keyword evidence="5" id="KW-1185">Reference proteome</keyword>
<evidence type="ECO:0000313" key="5">
    <source>
        <dbReference type="Proteomes" id="UP000245820"/>
    </source>
</evidence>
<accession>A0A2S2DJV7</accession>
<evidence type="ECO:0000256" key="3">
    <source>
        <dbReference type="ARBA" id="ARBA00023315"/>
    </source>
</evidence>
<keyword evidence="2 4" id="KW-0808">Transferase</keyword>
<dbReference type="AlphaFoldDB" id="A0A2S2DJV7"/>
<dbReference type="PANTHER" id="PTHR30420">
    <property type="entry name" value="N-SUCCINYLARGININE DIHYDROLASE"/>
    <property type="match status" value="1"/>
</dbReference>
<dbReference type="KEGG" id="mtim:DIR46_15360"/>
<dbReference type="OrthoDB" id="21121at2"/>